<keyword evidence="4 6" id="KW-1133">Transmembrane helix</keyword>
<dbReference type="AlphaFoldDB" id="A0AAV3NW63"/>
<feature type="transmembrane region" description="Helical" evidence="6">
    <location>
        <begin position="283"/>
        <end position="303"/>
    </location>
</feature>
<keyword evidence="5 6" id="KW-0472">Membrane</keyword>
<evidence type="ECO:0000259" key="7">
    <source>
        <dbReference type="Pfam" id="PF00892"/>
    </source>
</evidence>
<evidence type="ECO:0000256" key="5">
    <source>
        <dbReference type="ARBA" id="ARBA00023136"/>
    </source>
</evidence>
<evidence type="ECO:0000256" key="2">
    <source>
        <dbReference type="ARBA" id="ARBA00007635"/>
    </source>
</evidence>
<name>A0AAV3NW63_LITER</name>
<sequence length="389" mass="43522">MKGLFACLTCKENVKCYTAVIILKFIYTGQSLLTKASISQGMPPNVFAAYQQAIATLALAPFAFYLERDSSTPLTLKILSKIITIAVLGLTLTYYFYFTAMKFVSATFIMAMGNTLPMVVYIMAVCLRMEKLAINTWYGRAKLIGCTICLSGAMVFSFYKGPAMYHIGKEIISTHKSSTRHDQENWVKGFFLTAGSTLTWALWIIFQGPIQKEYSPKLRLTTLQCFFSSIASSVWVFAEYRNFSVWKLSWDVNLIAVVYSGFMVCGISYWLQVWLVDKKGPVFIAIFGPLALVSTAVFSALIFKEILHWGSMLGAFLLVAGLYSFLLGRNKEAKAQKLEETKLAGNRSHIYKESKENNVVLECITTHKATYDDNDEAINKETKEAGSGS</sequence>
<evidence type="ECO:0000256" key="4">
    <source>
        <dbReference type="ARBA" id="ARBA00022989"/>
    </source>
</evidence>
<comment type="caution">
    <text evidence="8">The sequence shown here is derived from an EMBL/GenBank/DDBJ whole genome shotgun (WGS) entry which is preliminary data.</text>
</comment>
<feature type="transmembrane region" description="Helical" evidence="6">
    <location>
        <begin position="186"/>
        <end position="206"/>
    </location>
</feature>
<feature type="transmembrane region" description="Helical" evidence="6">
    <location>
        <begin position="47"/>
        <end position="66"/>
    </location>
</feature>
<reference evidence="8 9" key="1">
    <citation type="submission" date="2024-01" db="EMBL/GenBank/DDBJ databases">
        <title>The complete chloroplast genome sequence of Lithospermum erythrorhizon: insights into the phylogenetic relationship among Boraginaceae species and the maternal lineages of purple gromwells.</title>
        <authorList>
            <person name="Okada T."/>
            <person name="Watanabe K."/>
        </authorList>
    </citation>
    <scope>NUCLEOTIDE SEQUENCE [LARGE SCALE GENOMIC DNA]</scope>
</reference>
<dbReference type="InterPro" id="IPR037185">
    <property type="entry name" value="EmrE-like"/>
</dbReference>
<accession>A0AAV3NW63</accession>
<dbReference type="PANTHER" id="PTHR31218">
    <property type="entry name" value="WAT1-RELATED PROTEIN"/>
    <property type="match status" value="1"/>
</dbReference>
<evidence type="ECO:0000313" key="8">
    <source>
        <dbReference type="EMBL" id="GAA0142671.1"/>
    </source>
</evidence>
<evidence type="ECO:0000256" key="3">
    <source>
        <dbReference type="ARBA" id="ARBA00022692"/>
    </source>
</evidence>
<dbReference type="EMBL" id="BAABME010000424">
    <property type="protein sequence ID" value="GAA0142671.1"/>
    <property type="molecule type" value="Genomic_DNA"/>
</dbReference>
<dbReference type="Proteomes" id="UP001454036">
    <property type="component" value="Unassembled WGS sequence"/>
</dbReference>
<feature type="transmembrane region" description="Helical" evidence="6">
    <location>
        <begin position="78"/>
        <end position="97"/>
    </location>
</feature>
<gene>
    <name evidence="8" type="ORF">LIER_03515</name>
</gene>
<dbReference type="SUPFAM" id="SSF103481">
    <property type="entry name" value="Multidrug resistance efflux transporter EmrE"/>
    <property type="match status" value="2"/>
</dbReference>
<organism evidence="8 9">
    <name type="scientific">Lithospermum erythrorhizon</name>
    <name type="common">Purple gromwell</name>
    <name type="synonym">Lithospermum officinale var. erythrorhizon</name>
    <dbReference type="NCBI Taxonomy" id="34254"/>
    <lineage>
        <taxon>Eukaryota</taxon>
        <taxon>Viridiplantae</taxon>
        <taxon>Streptophyta</taxon>
        <taxon>Embryophyta</taxon>
        <taxon>Tracheophyta</taxon>
        <taxon>Spermatophyta</taxon>
        <taxon>Magnoliopsida</taxon>
        <taxon>eudicotyledons</taxon>
        <taxon>Gunneridae</taxon>
        <taxon>Pentapetalae</taxon>
        <taxon>asterids</taxon>
        <taxon>lamiids</taxon>
        <taxon>Boraginales</taxon>
        <taxon>Boraginaceae</taxon>
        <taxon>Boraginoideae</taxon>
        <taxon>Lithospermeae</taxon>
        <taxon>Lithospermum</taxon>
    </lineage>
</organism>
<feature type="transmembrane region" description="Helical" evidence="6">
    <location>
        <begin position="139"/>
        <end position="159"/>
    </location>
</feature>
<evidence type="ECO:0000256" key="6">
    <source>
        <dbReference type="RuleBase" id="RU363077"/>
    </source>
</evidence>
<dbReference type="GO" id="GO:0016020">
    <property type="term" value="C:membrane"/>
    <property type="evidence" value="ECO:0007669"/>
    <property type="project" value="UniProtKB-SubCell"/>
</dbReference>
<dbReference type="GO" id="GO:0022857">
    <property type="term" value="F:transmembrane transporter activity"/>
    <property type="evidence" value="ECO:0007669"/>
    <property type="project" value="InterPro"/>
</dbReference>
<feature type="domain" description="EamA" evidence="7">
    <location>
        <begin position="17"/>
        <end position="139"/>
    </location>
</feature>
<keyword evidence="3 6" id="KW-0812">Transmembrane</keyword>
<feature type="transmembrane region" description="Helical" evidence="6">
    <location>
        <begin position="218"/>
        <end position="238"/>
    </location>
</feature>
<dbReference type="Pfam" id="PF00892">
    <property type="entry name" value="EamA"/>
    <property type="match status" value="2"/>
</dbReference>
<comment type="subcellular location">
    <subcellularLocation>
        <location evidence="1 6">Membrane</location>
        <topology evidence="1 6">Multi-pass membrane protein</topology>
    </subcellularLocation>
</comment>
<comment type="similarity">
    <text evidence="2 6">Belongs to the drug/metabolite transporter (DMT) superfamily. Plant drug/metabolite exporter (P-DME) (TC 2.A.7.4) family.</text>
</comment>
<feature type="transmembrane region" description="Helical" evidence="6">
    <location>
        <begin position="250"/>
        <end position="271"/>
    </location>
</feature>
<feature type="transmembrane region" description="Helical" evidence="6">
    <location>
        <begin position="309"/>
        <end position="328"/>
    </location>
</feature>
<feature type="domain" description="EamA" evidence="7">
    <location>
        <begin position="188"/>
        <end position="324"/>
    </location>
</feature>
<keyword evidence="9" id="KW-1185">Reference proteome</keyword>
<proteinExistence type="inferred from homology"/>
<dbReference type="InterPro" id="IPR000620">
    <property type="entry name" value="EamA_dom"/>
</dbReference>
<evidence type="ECO:0000256" key="1">
    <source>
        <dbReference type="ARBA" id="ARBA00004141"/>
    </source>
</evidence>
<feature type="transmembrane region" description="Helical" evidence="6">
    <location>
        <begin position="103"/>
        <end position="127"/>
    </location>
</feature>
<dbReference type="InterPro" id="IPR030184">
    <property type="entry name" value="WAT1-related"/>
</dbReference>
<evidence type="ECO:0000313" key="9">
    <source>
        <dbReference type="Proteomes" id="UP001454036"/>
    </source>
</evidence>
<protein>
    <recommendedName>
        <fullName evidence="6">WAT1-related protein</fullName>
    </recommendedName>
</protein>